<comment type="caution">
    <text evidence="5">The sequence shown here is derived from an EMBL/GenBank/DDBJ whole genome shotgun (WGS) entry which is preliminary data.</text>
</comment>
<dbReference type="OrthoDB" id="9794619at2"/>
<dbReference type="Gene3D" id="3.40.50.1450">
    <property type="entry name" value="HybD-like"/>
    <property type="match status" value="1"/>
</dbReference>
<proteinExistence type="inferred from homology"/>
<organism evidence="5 6">
    <name type="scientific">Anaerobacterium chartisolvens</name>
    <dbReference type="NCBI Taxonomy" id="1297424"/>
    <lineage>
        <taxon>Bacteria</taxon>
        <taxon>Bacillati</taxon>
        <taxon>Bacillota</taxon>
        <taxon>Clostridia</taxon>
        <taxon>Eubacteriales</taxon>
        <taxon>Oscillospiraceae</taxon>
        <taxon>Anaerobacterium</taxon>
    </lineage>
</organism>
<evidence type="ECO:0000256" key="4">
    <source>
        <dbReference type="ARBA" id="ARBA00022801"/>
    </source>
</evidence>
<dbReference type="GO" id="GO:0016485">
    <property type="term" value="P:protein processing"/>
    <property type="evidence" value="ECO:0007669"/>
    <property type="project" value="TreeGrafter"/>
</dbReference>
<evidence type="ECO:0000256" key="2">
    <source>
        <dbReference type="ARBA" id="ARBA00022670"/>
    </source>
</evidence>
<protein>
    <submittedName>
        <fullName evidence="5">Hydrogenase maturation protease</fullName>
    </submittedName>
</protein>
<dbReference type="CDD" id="cd00518">
    <property type="entry name" value="H2MP"/>
    <property type="match status" value="1"/>
</dbReference>
<dbReference type="NCBIfam" id="TIGR00072">
    <property type="entry name" value="hydrog_prot"/>
    <property type="match status" value="1"/>
</dbReference>
<evidence type="ECO:0000313" key="5">
    <source>
        <dbReference type="EMBL" id="RCX19485.1"/>
    </source>
</evidence>
<sequence length="160" mass="17756">MGCVNGMIKAIGIGNRLMMDDGIAIEILENLKNNLESMGIQVIIGETDFQSCFHQLKEDDFVIILDAAYSGKAAGSIHLYNLEEVITTYGETGFQHDMSIFDLMRLYSNPLRGCLIGIEAAEAGFGCELSEALKGVFNEICLEVERIICEKVRWFSGYVK</sequence>
<keyword evidence="2 5" id="KW-0645">Protease</keyword>
<keyword evidence="6" id="KW-1185">Reference proteome</keyword>
<dbReference type="PRINTS" id="PR00446">
    <property type="entry name" value="HYDRGNUPTAKE"/>
</dbReference>
<accession>A0A369BE32</accession>
<dbReference type="InterPro" id="IPR000671">
    <property type="entry name" value="Peptidase_A31"/>
</dbReference>
<dbReference type="PANTHER" id="PTHR30302:SF1">
    <property type="entry name" value="HYDROGENASE 2 MATURATION PROTEASE"/>
    <property type="match status" value="1"/>
</dbReference>
<dbReference type="GO" id="GO:0004190">
    <property type="term" value="F:aspartic-type endopeptidase activity"/>
    <property type="evidence" value="ECO:0007669"/>
    <property type="project" value="UniProtKB-KW"/>
</dbReference>
<dbReference type="InterPro" id="IPR023430">
    <property type="entry name" value="Pept_HybD-like_dom_sf"/>
</dbReference>
<dbReference type="PANTHER" id="PTHR30302">
    <property type="entry name" value="HYDROGENASE 1 MATURATION PROTEASE"/>
    <property type="match status" value="1"/>
</dbReference>
<name>A0A369BE32_9FIRM</name>
<keyword evidence="4" id="KW-0378">Hydrolase</keyword>
<comment type="similarity">
    <text evidence="1">Belongs to the peptidase A31 family.</text>
</comment>
<dbReference type="Pfam" id="PF01750">
    <property type="entry name" value="HycI"/>
    <property type="match status" value="1"/>
</dbReference>
<gene>
    <name evidence="5" type="ORF">DFR58_103232</name>
</gene>
<evidence type="ECO:0000256" key="1">
    <source>
        <dbReference type="ARBA" id="ARBA00006814"/>
    </source>
</evidence>
<dbReference type="EMBL" id="QPJT01000003">
    <property type="protein sequence ID" value="RCX19485.1"/>
    <property type="molecule type" value="Genomic_DNA"/>
</dbReference>
<dbReference type="Proteomes" id="UP000253034">
    <property type="component" value="Unassembled WGS sequence"/>
</dbReference>
<evidence type="ECO:0000256" key="3">
    <source>
        <dbReference type="ARBA" id="ARBA00022750"/>
    </source>
</evidence>
<reference evidence="5 6" key="1">
    <citation type="submission" date="2018-07" db="EMBL/GenBank/DDBJ databases">
        <title>Genomic Encyclopedia of Type Strains, Phase IV (KMG-IV): sequencing the most valuable type-strain genomes for metagenomic binning, comparative biology and taxonomic classification.</title>
        <authorList>
            <person name="Goeker M."/>
        </authorList>
    </citation>
    <scope>NUCLEOTIDE SEQUENCE [LARGE SCALE GENOMIC DNA]</scope>
    <source>
        <strain evidence="5 6">DSM 27016</strain>
    </source>
</reference>
<dbReference type="SUPFAM" id="SSF53163">
    <property type="entry name" value="HybD-like"/>
    <property type="match status" value="1"/>
</dbReference>
<dbReference type="GO" id="GO:0008047">
    <property type="term" value="F:enzyme activator activity"/>
    <property type="evidence" value="ECO:0007669"/>
    <property type="project" value="InterPro"/>
</dbReference>
<evidence type="ECO:0000313" key="6">
    <source>
        <dbReference type="Proteomes" id="UP000253034"/>
    </source>
</evidence>
<dbReference type="AlphaFoldDB" id="A0A369BE32"/>
<keyword evidence="3" id="KW-0064">Aspartyl protease</keyword>